<accession>A0A0W0WXT1</accession>
<dbReference type="RefSeq" id="WP_025385563.1">
    <property type="nucleotide sequence ID" value="NZ_LCUA01000040.1"/>
</dbReference>
<name>A0A0W0WXT1_9GAMM</name>
<evidence type="ECO:0000313" key="1">
    <source>
        <dbReference type="EMBL" id="KTD37149.1"/>
    </source>
</evidence>
<organism evidence="1 2">
    <name type="scientific">Legionella oakridgensis</name>
    <dbReference type="NCBI Taxonomy" id="29423"/>
    <lineage>
        <taxon>Bacteria</taxon>
        <taxon>Pseudomonadati</taxon>
        <taxon>Pseudomonadota</taxon>
        <taxon>Gammaproteobacteria</taxon>
        <taxon>Legionellales</taxon>
        <taxon>Legionellaceae</taxon>
        <taxon>Legionella</taxon>
    </lineage>
</organism>
<protein>
    <submittedName>
        <fullName evidence="1">Uncharacterized protein</fullName>
    </submittedName>
</protein>
<dbReference type="EMBL" id="LNYP01000031">
    <property type="protein sequence ID" value="KTD37149.1"/>
    <property type="molecule type" value="Genomic_DNA"/>
</dbReference>
<dbReference type="PATRIC" id="fig|29423.5.peg.2398"/>
<sequence>MVNKENFIDINIETLVLVAIWESSCIFQGYFKIIELSRRGRHLLFFRCEAKDVYQSIIHNDFSPYDYEFTHLYHGSNLIQLDTLEQAKDHALYLLKYALYTTLYEMISNRKQAVVLMDDIAMQAMIKKIAPILHGTVDFPVDESQVGFATAMDFCPKEDMGQLAVLALLAALKNEDDASSKIH</sequence>
<proteinExistence type="predicted"/>
<reference evidence="1 2" key="1">
    <citation type="submission" date="2015-11" db="EMBL/GenBank/DDBJ databases">
        <title>Genomic analysis of 38 Legionella species identifies large and diverse effector repertoires.</title>
        <authorList>
            <person name="Burstein D."/>
            <person name="Amaro F."/>
            <person name="Zusman T."/>
            <person name="Lifshitz Z."/>
            <person name="Cohen O."/>
            <person name="Gilbert J.A."/>
            <person name="Pupko T."/>
            <person name="Shuman H.A."/>
            <person name="Segal G."/>
        </authorList>
    </citation>
    <scope>NUCLEOTIDE SEQUENCE [LARGE SCALE GENOMIC DNA]</scope>
    <source>
        <strain evidence="1 2">Oak Ridge-10</strain>
    </source>
</reference>
<comment type="caution">
    <text evidence="1">The sequence shown here is derived from an EMBL/GenBank/DDBJ whole genome shotgun (WGS) entry which is preliminary data.</text>
</comment>
<dbReference type="AlphaFoldDB" id="A0A0W0WXT1"/>
<dbReference type="Proteomes" id="UP000054858">
    <property type="component" value="Unassembled WGS sequence"/>
</dbReference>
<gene>
    <name evidence="1" type="ORF">Loak_2285</name>
</gene>
<evidence type="ECO:0000313" key="2">
    <source>
        <dbReference type="Proteomes" id="UP000054858"/>
    </source>
</evidence>